<keyword evidence="1" id="KW-0677">Repeat</keyword>
<evidence type="ECO:0000313" key="3">
    <source>
        <dbReference type="EMBL" id="CAB4017619.1"/>
    </source>
</evidence>
<proteinExistence type="predicted"/>
<dbReference type="SMART" id="SM00248">
    <property type="entry name" value="ANK"/>
    <property type="match status" value="3"/>
</dbReference>
<dbReference type="AlphaFoldDB" id="A0A6S7IKR8"/>
<name>A0A6S7IKR8_PARCT</name>
<sequence>MAESNVTSVEGCSKFNLNWSPEAPAGLKFTSILPDNFGAGYEALPSESDQTELKTKMKSSRLRSRRHSKVLRTCSGLNFLGEKRFREAANNGNFEMVERLIGEGVAVSCSDSKKRTALHFAASKGDIPIVRVLLSQGANPNLRDVNGNTPLHLAACASHIKIVTMLAEHGANVNALDECGRSPLQLAFARLRLIEEDEIAHSTAKAFKTVVMEVVKLLQIYLSKVGHVRDEQENLDDLCNKLEKTTSIKQVDEIHELLSSFTSLSLSRRGLNT</sequence>
<dbReference type="PANTHER" id="PTHR24171:SF9">
    <property type="entry name" value="ANKYRIN REPEAT DOMAIN-CONTAINING PROTEIN 39"/>
    <property type="match status" value="1"/>
</dbReference>
<dbReference type="Proteomes" id="UP001152795">
    <property type="component" value="Unassembled WGS sequence"/>
</dbReference>
<dbReference type="InterPro" id="IPR002110">
    <property type="entry name" value="Ankyrin_rpt"/>
</dbReference>
<dbReference type="PRINTS" id="PR01415">
    <property type="entry name" value="ANKYRIN"/>
</dbReference>
<reference evidence="3" key="1">
    <citation type="submission" date="2020-04" db="EMBL/GenBank/DDBJ databases">
        <authorList>
            <person name="Alioto T."/>
            <person name="Alioto T."/>
            <person name="Gomez Garrido J."/>
        </authorList>
    </citation>
    <scope>NUCLEOTIDE SEQUENCE</scope>
    <source>
        <strain evidence="3">A484AB</strain>
    </source>
</reference>
<dbReference type="Gene3D" id="1.25.40.20">
    <property type="entry name" value="Ankyrin repeat-containing domain"/>
    <property type="match status" value="2"/>
</dbReference>
<dbReference type="SUPFAM" id="SSF48403">
    <property type="entry name" value="Ankyrin repeat"/>
    <property type="match status" value="1"/>
</dbReference>
<keyword evidence="4" id="KW-1185">Reference proteome</keyword>
<dbReference type="Pfam" id="PF12796">
    <property type="entry name" value="Ank_2"/>
    <property type="match status" value="1"/>
</dbReference>
<accession>A0A6S7IKR8</accession>
<dbReference type="EMBL" id="CACRXK020009626">
    <property type="protein sequence ID" value="CAB4017619.1"/>
    <property type="molecule type" value="Genomic_DNA"/>
</dbReference>
<protein>
    <submittedName>
        <fullName evidence="3">Ankyrin repeat domain-containing 54</fullName>
    </submittedName>
</protein>
<dbReference type="PROSITE" id="PS50088">
    <property type="entry name" value="ANK_REPEAT"/>
    <property type="match status" value="2"/>
</dbReference>
<dbReference type="InterPro" id="IPR036770">
    <property type="entry name" value="Ankyrin_rpt-contain_sf"/>
</dbReference>
<gene>
    <name evidence="3" type="ORF">PACLA_8A036342</name>
</gene>
<keyword evidence="2" id="KW-0040">ANK repeat</keyword>
<dbReference type="PROSITE" id="PS50297">
    <property type="entry name" value="ANK_REP_REGION"/>
    <property type="match status" value="2"/>
</dbReference>
<comment type="caution">
    <text evidence="3">The sequence shown here is derived from an EMBL/GenBank/DDBJ whole genome shotgun (WGS) entry which is preliminary data.</text>
</comment>
<dbReference type="PANTHER" id="PTHR24171">
    <property type="entry name" value="ANKYRIN REPEAT DOMAIN-CONTAINING PROTEIN 39-RELATED"/>
    <property type="match status" value="1"/>
</dbReference>
<organism evidence="3 4">
    <name type="scientific">Paramuricea clavata</name>
    <name type="common">Red gorgonian</name>
    <name type="synonym">Violescent sea-whip</name>
    <dbReference type="NCBI Taxonomy" id="317549"/>
    <lineage>
        <taxon>Eukaryota</taxon>
        <taxon>Metazoa</taxon>
        <taxon>Cnidaria</taxon>
        <taxon>Anthozoa</taxon>
        <taxon>Octocorallia</taxon>
        <taxon>Malacalcyonacea</taxon>
        <taxon>Plexauridae</taxon>
        <taxon>Paramuricea</taxon>
    </lineage>
</organism>
<evidence type="ECO:0000256" key="2">
    <source>
        <dbReference type="ARBA" id="ARBA00023043"/>
    </source>
</evidence>
<dbReference type="OrthoDB" id="496981at2759"/>
<evidence type="ECO:0000256" key="1">
    <source>
        <dbReference type="ARBA" id="ARBA00022737"/>
    </source>
</evidence>
<evidence type="ECO:0000313" key="4">
    <source>
        <dbReference type="Proteomes" id="UP001152795"/>
    </source>
</evidence>